<keyword evidence="1" id="KW-0812">Transmembrane</keyword>
<name>A0A1R4HAV3_9GAMM</name>
<keyword evidence="1" id="KW-0472">Membrane</keyword>
<keyword evidence="3" id="KW-1185">Reference proteome</keyword>
<evidence type="ECO:0000256" key="1">
    <source>
        <dbReference type="SAM" id="Phobius"/>
    </source>
</evidence>
<dbReference type="Proteomes" id="UP000195442">
    <property type="component" value="Unassembled WGS sequence"/>
</dbReference>
<feature type="transmembrane region" description="Helical" evidence="1">
    <location>
        <begin position="218"/>
        <end position="242"/>
    </location>
</feature>
<organism evidence="2 3">
    <name type="scientific">Crenothrix polyspora</name>
    <dbReference type="NCBI Taxonomy" id="360316"/>
    <lineage>
        <taxon>Bacteria</taxon>
        <taxon>Pseudomonadati</taxon>
        <taxon>Pseudomonadota</taxon>
        <taxon>Gammaproteobacteria</taxon>
        <taxon>Methylococcales</taxon>
        <taxon>Crenotrichaceae</taxon>
        <taxon>Crenothrix</taxon>
    </lineage>
</organism>
<accession>A0A1R4HAV3</accession>
<protein>
    <submittedName>
        <fullName evidence="2">Uncharacterized protein</fullName>
    </submittedName>
</protein>
<reference evidence="3" key="1">
    <citation type="submission" date="2017-02" db="EMBL/GenBank/DDBJ databases">
        <authorList>
            <person name="Daims H."/>
        </authorList>
    </citation>
    <scope>NUCLEOTIDE SEQUENCE [LARGE SCALE GENOMIC DNA]</scope>
</reference>
<dbReference type="OrthoDB" id="5813260at2"/>
<proteinExistence type="predicted"/>
<dbReference type="AlphaFoldDB" id="A0A1R4HAV3"/>
<evidence type="ECO:0000313" key="2">
    <source>
        <dbReference type="EMBL" id="SJM93388.1"/>
    </source>
</evidence>
<keyword evidence="1" id="KW-1133">Transmembrane helix</keyword>
<dbReference type="EMBL" id="FUKJ01000255">
    <property type="protein sequence ID" value="SJM93388.1"/>
    <property type="molecule type" value="Genomic_DNA"/>
</dbReference>
<gene>
    <name evidence="2" type="ORF">CRENPOLYSF2_3280006</name>
</gene>
<dbReference type="RefSeq" id="WP_087147362.1">
    <property type="nucleotide sequence ID" value="NZ_FUKJ01000255.1"/>
</dbReference>
<evidence type="ECO:0000313" key="3">
    <source>
        <dbReference type="Proteomes" id="UP000195442"/>
    </source>
</evidence>
<sequence>MRKTVVVNKTHREAQLRLWNGYGGDPLKIESISKTRHVIVAGQHHSGKSGVLLKLLENAELIWFDQCKPYAYTEKSVKENKPVLKQGQKVEEVWSWPEPIWLGGNDPLSKWAEHEGVAAWWETLHPEQPYKKMKAWQKPEVFAAYLKATRAILFIDDAHKLNGRKLVIAKACFMSAYRVVISCGSANAIAPSLRVPLLKLKPQILQLNTDAAYDATHLLVWFFVFLLTVAGMTEAAALLAMFETLKGGRNAAKQN</sequence>